<comment type="cofactor">
    <cofactor evidence="14">
        <name>[2Fe-2S] cluster</name>
        <dbReference type="ChEBI" id="CHEBI:190135"/>
    </cofactor>
    <text evidence="14">Binds 2 [2Fe-2S] clusters.</text>
</comment>
<protein>
    <recommendedName>
        <fullName evidence="15">FAD-binding PCMH-type domain-containing protein</fullName>
    </recommendedName>
</protein>
<evidence type="ECO:0000256" key="1">
    <source>
        <dbReference type="ARBA" id="ARBA00001974"/>
    </source>
</evidence>
<dbReference type="GO" id="GO:0051537">
    <property type="term" value="F:2 iron, 2 sulfur cluster binding"/>
    <property type="evidence" value="ECO:0007669"/>
    <property type="project" value="UniProtKB-KW"/>
</dbReference>
<evidence type="ECO:0000256" key="7">
    <source>
        <dbReference type="ARBA" id="ARBA00022827"/>
    </source>
</evidence>
<dbReference type="InterPro" id="IPR016208">
    <property type="entry name" value="Ald_Oxase/xanthine_DH-like"/>
</dbReference>
<dbReference type="InterPro" id="IPR012675">
    <property type="entry name" value="Beta-grasp_dom_sf"/>
</dbReference>
<dbReference type="InterPro" id="IPR002888">
    <property type="entry name" value="2Fe-2S-bd"/>
</dbReference>
<feature type="binding site" evidence="13">
    <location>
        <position position="329"/>
    </location>
    <ligand>
        <name>FAD</name>
        <dbReference type="ChEBI" id="CHEBI:57692"/>
    </ligand>
</feature>
<evidence type="ECO:0000256" key="8">
    <source>
        <dbReference type="ARBA" id="ARBA00023002"/>
    </source>
</evidence>
<comment type="cofactor">
    <cofactor evidence="14">
        <name>Mo-molybdopterin</name>
        <dbReference type="ChEBI" id="CHEBI:71302"/>
    </cofactor>
    <text evidence="14">Binds 1 Mo-molybdopterin (Mo-MPT) cofactor per subunit.</text>
</comment>
<dbReference type="InterPro" id="IPR036884">
    <property type="entry name" value="2Fe-2S-bd_dom_sf"/>
</dbReference>
<dbReference type="Gene3D" id="3.10.20.30">
    <property type="match status" value="1"/>
</dbReference>
<dbReference type="InterPro" id="IPR016167">
    <property type="entry name" value="FAD-bd_PCMH_sub1"/>
</dbReference>
<evidence type="ECO:0000313" key="16">
    <source>
        <dbReference type="EMBL" id="KAJ7374124.1"/>
    </source>
</evidence>
<dbReference type="GO" id="GO:0005506">
    <property type="term" value="F:iron ion binding"/>
    <property type="evidence" value="ECO:0007669"/>
    <property type="project" value="InterPro"/>
</dbReference>
<dbReference type="SUPFAM" id="SSF56003">
    <property type="entry name" value="Molybdenum cofactor-binding domain"/>
    <property type="match status" value="1"/>
</dbReference>
<evidence type="ECO:0000256" key="4">
    <source>
        <dbReference type="ARBA" id="ARBA00022630"/>
    </source>
</evidence>
<evidence type="ECO:0000256" key="2">
    <source>
        <dbReference type="ARBA" id="ARBA00006849"/>
    </source>
</evidence>
<dbReference type="Gene3D" id="3.90.1170.50">
    <property type="entry name" value="Aldehyde oxidase/xanthine dehydrogenase, a/b hammerhead"/>
    <property type="match status" value="1"/>
</dbReference>
<feature type="binding site" evidence="14">
    <location>
        <position position="127"/>
    </location>
    <ligand>
        <name>[2Fe-2S] cluster</name>
        <dbReference type="ChEBI" id="CHEBI:190135"/>
        <label>2</label>
    </ligand>
</feature>
<gene>
    <name evidence="16" type="ORF">OS493_009461</name>
</gene>
<reference evidence="16" key="1">
    <citation type="submission" date="2023-01" db="EMBL/GenBank/DDBJ databases">
        <title>Genome assembly of the deep-sea coral Lophelia pertusa.</title>
        <authorList>
            <person name="Herrera S."/>
            <person name="Cordes E."/>
        </authorList>
    </citation>
    <scope>NUCLEOTIDE SEQUENCE</scope>
    <source>
        <strain evidence="16">USNM1676648</strain>
        <tissue evidence="16">Polyp</tissue>
    </source>
</reference>
<comment type="cofactor">
    <cofactor evidence="1 13">
        <name>FAD</name>
        <dbReference type="ChEBI" id="CHEBI:57692"/>
    </cofactor>
</comment>
<keyword evidence="3 14" id="KW-0500">Molybdenum</keyword>
<evidence type="ECO:0000256" key="11">
    <source>
        <dbReference type="ARBA" id="ARBA00034078"/>
    </source>
</evidence>
<evidence type="ECO:0000256" key="10">
    <source>
        <dbReference type="ARBA" id="ARBA00023014"/>
    </source>
</evidence>
<dbReference type="InterPro" id="IPR002346">
    <property type="entry name" value="Mopterin_DH_FAD-bd"/>
</dbReference>
<dbReference type="SMART" id="SM01092">
    <property type="entry name" value="CO_deh_flav_C"/>
    <property type="match status" value="1"/>
</dbReference>
<feature type="binding site" evidence="13">
    <location>
        <position position="306"/>
    </location>
    <ligand>
        <name>FAD</name>
        <dbReference type="ChEBI" id="CHEBI:57692"/>
    </ligand>
</feature>
<dbReference type="SUPFAM" id="SSF56176">
    <property type="entry name" value="FAD-binding/transporter-associated domain-like"/>
    <property type="match status" value="1"/>
</dbReference>
<dbReference type="Gene3D" id="3.30.390.50">
    <property type="entry name" value="CO dehydrogenase flavoprotein, C-terminal domain"/>
    <property type="match status" value="1"/>
</dbReference>
<dbReference type="InterPro" id="IPR046867">
    <property type="entry name" value="AldOxase/xan_DH_MoCoBD2"/>
</dbReference>
<dbReference type="Gene3D" id="3.30.365.10">
    <property type="entry name" value="Aldehyde oxidase/xanthine dehydrogenase, molybdopterin binding domain"/>
    <property type="match status" value="4"/>
</dbReference>
<dbReference type="Pfam" id="PF02738">
    <property type="entry name" value="MoCoBD_1"/>
    <property type="match status" value="1"/>
</dbReference>
<dbReference type="InterPro" id="IPR036683">
    <property type="entry name" value="CO_DH_flav_C_dom_sf"/>
</dbReference>
<dbReference type="InterPro" id="IPR037165">
    <property type="entry name" value="AldOxase/xan_DH_Mopterin-bd_sf"/>
</dbReference>
<dbReference type="FunFam" id="3.90.1170.50:FF:000001">
    <property type="entry name" value="Aldehyde oxidase 1"/>
    <property type="match status" value="1"/>
</dbReference>
<feature type="active site" description="Proton acceptor" evidence="12">
    <location>
        <position position="1252"/>
    </location>
</feature>
<keyword evidence="7 13" id="KW-0274">FAD</keyword>
<organism evidence="16 17">
    <name type="scientific">Desmophyllum pertusum</name>
    <dbReference type="NCBI Taxonomy" id="174260"/>
    <lineage>
        <taxon>Eukaryota</taxon>
        <taxon>Metazoa</taxon>
        <taxon>Cnidaria</taxon>
        <taxon>Anthozoa</taxon>
        <taxon>Hexacorallia</taxon>
        <taxon>Scleractinia</taxon>
        <taxon>Caryophylliina</taxon>
        <taxon>Caryophylliidae</taxon>
        <taxon>Desmophyllum</taxon>
    </lineage>
</organism>
<feature type="domain" description="FAD-binding PCMH-type" evidence="15">
    <location>
        <begin position="202"/>
        <end position="385"/>
    </location>
</feature>
<feature type="binding site" evidence="14">
    <location>
        <position position="904"/>
    </location>
    <ligand>
        <name>Mo-molybdopterin</name>
        <dbReference type="ChEBI" id="CHEBI:71302"/>
    </ligand>
    <ligandPart>
        <name>Mo</name>
        <dbReference type="ChEBI" id="CHEBI:28685"/>
    </ligandPart>
</feature>
<keyword evidence="5 14" id="KW-0001">2Fe-2S</keyword>
<dbReference type="InterPro" id="IPR000674">
    <property type="entry name" value="Ald_Oxase/Xan_DH_a/b"/>
</dbReference>
<dbReference type="InterPro" id="IPR005107">
    <property type="entry name" value="CO_DH_flav_C"/>
</dbReference>
<feature type="binding site" evidence="14">
    <location>
        <position position="92"/>
    </location>
    <ligand>
        <name>[2Fe-2S] cluster</name>
        <dbReference type="ChEBI" id="CHEBI:190135"/>
        <label>2</label>
    </ligand>
</feature>
<dbReference type="SUPFAM" id="SSF54665">
    <property type="entry name" value="CO dehydrogenase molybdoprotein N-domain-like"/>
    <property type="match status" value="1"/>
</dbReference>
<dbReference type="PANTHER" id="PTHR45444">
    <property type="entry name" value="XANTHINE DEHYDROGENASE"/>
    <property type="match status" value="1"/>
</dbReference>
<evidence type="ECO:0000256" key="12">
    <source>
        <dbReference type="PIRSR" id="PIRSR000127-1"/>
    </source>
</evidence>
<dbReference type="SUPFAM" id="SSF47741">
    <property type="entry name" value="CO dehydrogenase ISP C-domain like"/>
    <property type="match status" value="1"/>
</dbReference>
<keyword evidence="17" id="KW-1185">Reference proteome</keyword>
<dbReference type="GO" id="GO:0016491">
    <property type="term" value="F:oxidoreductase activity"/>
    <property type="evidence" value="ECO:0007669"/>
    <property type="project" value="UniProtKB-KW"/>
</dbReference>
<keyword evidence="6 14" id="KW-0479">Metal-binding</keyword>
<feature type="binding site" evidence="14">
    <location>
        <position position="95"/>
    </location>
    <ligand>
        <name>[2Fe-2S] cluster</name>
        <dbReference type="ChEBI" id="CHEBI:190135"/>
        <label>2</label>
    </ligand>
</feature>
<dbReference type="Pfam" id="PF01799">
    <property type="entry name" value="Fer2_2"/>
    <property type="match status" value="1"/>
</dbReference>
<dbReference type="InterPro" id="IPR016169">
    <property type="entry name" value="FAD-bd_PCMH_sub2"/>
</dbReference>
<dbReference type="Gene3D" id="3.30.43.10">
    <property type="entry name" value="Uridine Diphospho-n-acetylenolpyruvylglucosamine Reductase, domain 2"/>
    <property type="match status" value="1"/>
</dbReference>
<dbReference type="GO" id="GO:0071949">
    <property type="term" value="F:FAD binding"/>
    <property type="evidence" value="ECO:0007669"/>
    <property type="project" value="InterPro"/>
</dbReference>
<feature type="binding site" evidence="14">
    <location>
        <position position="129"/>
    </location>
    <ligand>
        <name>[2Fe-2S] cluster</name>
        <dbReference type="ChEBI" id="CHEBI:190135"/>
        <label>2</label>
    </ligand>
</feature>
<accession>A0A9W9Z687</accession>
<evidence type="ECO:0000256" key="9">
    <source>
        <dbReference type="ARBA" id="ARBA00023004"/>
    </source>
</evidence>
<comment type="similarity">
    <text evidence="2">Belongs to the xanthine dehydrogenase family.</text>
</comment>
<feature type="binding site" evidence="13">
    <location>
        <begin position="230"/>
        <end position="237"/>
    </location>
    <ligand>
        <name>FAD</name>
        <dbReference type="ChEBI" id="CHEBI:57692"/>
    </ligand>
</feature>
<keyword evidence="8" id="KW-0560">Oxidoreductase</keyword>
<keyword evidence="10 14" id="KW-0411">Iron-sulfur</keyword>
<dbReference type="InterPro" id="IPR036318">
    <property type="entry name" value="FAD-bd_PCMH-like_sf"/>
</dbReference>
<dbReference type="FunFam" id="3.30.43.10:FF:000001">
    <property type="entry name" value="Xanthine dehydrogenase/oxidase"/>
    <property type="match status" value="1"/>
</dbReference>
<dbReference type="SUPFAM" id="SSF55447">
    <property type="entry name" value="CO dehydrogenase flavoprotein C-terminal domain-like"/>
    <property type="match status" value="1"/>
</dbReference>
<evidence type="ECO:0000313" key="17">
    <source>
        <dbReference type="Proteomes" id="UP001163046"/>
    </source>
</evidence>
<comment type="cofactor">
    <cofactor evidence="11">
        <name>[2Fe-2S] cluster</name>
        <dbReference type="ChEBI" id="CHEBI:190135"/>
    </cofactor>
</comment>
<dbReference type="PROSITE" id="PS51387">
    <property type="entry name" value="FAD_PCMH"/>
    <property type="match status" value="1"/>
</dbReference>
<evidence type="ECO:0000256" key="13">
    <source>
        <dbReference type="PIRSR" id="PIRSR000127-2"/>
    </source>
</evidence>
<evidence type="ECO:0000256" key="6">
    <source>
        <dbReference type="ARBA" id="ARBA00022723"/>
    </source>
</evidence>
<dbReference type="InterPro" id="IPR036856">
    <property type="entry name" value="Ald_Oxase/Xan_DH_a/b_sf"/>
</dbReference>
<feature type="binding site" evidence="13">
    <location>
        <position position="375"/>
    </location>
    <ligand>
        <name>FAD</name>
        <dbReference type="ChEBI" id="CHEBI:57692"/>
    </ligand>
</feature>
<dbReference type="FunFam" id="3.30.465.10:FF:000004">
    <property type="entry name" value="Xanthine dehydrogenase/oxidase"/>
    <property type="match status" value="1"/>
</dbReference>
<evidence type="ECO:0000256" key="5">
    <source>
        <dbReference type="ARBA" id="ARBA00022714"/>
    </source>
</evidence>
<dbReference type="EMBL" id="MU826829">
    <property type="protein sequence ID" value="KAJ7374124.1"/>
    <property type="molecule type" value="Genomic_DNA"/>
</dbReference>
<dbReference type="Pfam" id="PF03450">
    <property type="entry name" value="CO_deh_flav_C"/>
    <property type="match status" value="1"/>
</dbReference>
<dbReference type="Pfam" id="PF20256">
    <property type="entry name" value="MoCoBD_2"/>
    <property type="match status" value="1"/>
</dbReference>
<dbReference type="OrthoDB" id="8300278at2759"/>
<dbReference type="PANTHER" id="PTHR45444:SF3">
    <property type="entry name" value="XANTHINE DEHYDROGENASE"/>
    <property type="match status" value="1"/>
</dbReference>
<comment type="caution">
    <text evidence="16">The sequence shown here is derived from an EMBL/GenBank/DDBJ whole genome shotgun (WGS) entry which is preliminary data.</text>
</comment>
<dbReference type="Gene3D" id="3.30.465.10">
    <property type="match status" value="1"/>
</dbReference>
<sequence>MEPPFAFSTKLKFYVNGRKIIEEKPNPESNLLHYLRNDPFTARLRHYAVTACLVPLCSVDRLAITTIEGIGSTKTKLHPLQESLVRNHGSQCGFCTPGMLMSMYTLLRNNPTADQIDLQRACEGNLCRCTGYRSIIAGFQGCDKENCCMKANIPSENAINGISGTEVINEIYEEKQRDSSQEIIFPPELMLSESQQCKALHVKGENITWTTPVTLDQLLQAKKLYPEAKLVAGNTYVGRTMRNHAHFICITDVPELNVIQEDDNGYTFGSAVTIATMEETFKKCIEELPESLTRIYAAMIEAFHRFANTQIRNTATIGGHIIGCISTSDLNPILVCGDCTVVVMSLQGVKRSIKITPDFFENLGSGRIIRSDEILLSVSVPFTQKDEYFNVFKQGSRRFGSVAIINAAMRVKLKMKMKMNLNHVVNRHIVNRNEVESDREGEWVVEKLGVVYGGLRSTPLMAARTMAALVGRPWNKPAIVEACQMLERDLMMVVGQESVDSKEKYKFSLAVSFLFKFYNEVLSEALVKEPALQKNGQHIHTSAINPIKRKEIRSQQTYPAPIDDAIVGKPVAHISSQMQATGEAVFGDDTPQYRGEAFMALVLSERAHAKMLSVDFREAMSCKGVIAYIGPQDIPGQKFIAHDRPLFAIEKVTCVGDAIGAVIAETKHAAVKAAKAVKIEYENLPPIITIEEAIAANSYLCQDTNIERGDVSEGFTASDHIIISELYIGGQEHFYMEPQVSIALPKGEHDEMEIISSTQWPAIVQQKVGRVLGIPSNRITVRTKRLGGGFGGKDMGNLPLACAAAVAAHVTGRPVRAVLERKEDMMATGKRHPCLARTQIGCTANGKIKALDTQLFFNGGNSTCVSDHVVENALFHLDNAYYIPHFKGVGKACKTNIPSNTAMRGFGVPQAIWIMESLMSEIADKCGLTQRQVREQNFYKEHDLTHLNQELKNCTIRLSWEELLDKSDFQKRESQVSEFNRINRWRKRGIALNPLKYGIGFGQKRLNFGTALVNVYSDGSVLVSHGGVEMGQGIHTKMMQVTSQELEIPMSNIYIKETTTDSVPNSAPTGASVATDINGMAVADACRKIKNRLDPYRRENPQASWTDLVSIAIKNRVSLSATGSYRMPKAGYDPKTNRRVFPYFTFGAACSEVEIDCLTGDHEVIRTDIVMDLGKSLNPGIDIGQIEGGFIQGMGLFTTENLEFTSQGNLLTTGPNTYMIPTMADIPAEFYVHLLPGVQNPKGLYSSKAVGEPPFMCAVSVHQAIKHAISAAREEVGLNGSFRFDSPATSENIGMSCLSDDMTSSHFL</sequence>
<dbReference type="Pfam" id="PF01315">
    <property type="entry name" value="Ald_Xan_dh_C"/>
    <property type="match status" value="1"/>
</dbReference>
<feature type="binding site" evidence="14">
    <location>
        <position position="52"/>
    </location>
    <ligand>
        <name>[2Fe-2S] cluster</name>
        <dbReference type="ChEBI" id="CHEBI:190135"/>
        <label>1</label>
    </ligand>
</feature>
<dbReference type="FunFam" id="3.30.365.10:FF:000004">
    <property type="entry name" value="Xanthine dehydrogenase oxidase"/>
    <property type="match status" value="1"/>
</dbReference>
<evidence type="ECO:0000256" key="3">
    <source>
        <dbReference type="ARBA" id="ARBA00022505"/>
    </source>
</evidence>
<feature type="binding site" evidence="14">
    <location>
        <position position="1071"/>
    </location>
    <ligand>
        <name>Mo-molybdopterin</name>
        <dbReference type="ChEBI" id="CHEBI:71302"/>
    </ligand>
    <ligandPart>
        <name>Mo</name>
        <dbReference type="ChEBI" id="CHEBI:28685"/>
    </ligandPart>
</feature>
<dbReference type="FunFam" id="3.30.365.10:FF:000003">
    <property type="entry name" value="Aldehyde oxidase 1"/>
    <property type="match status" value="1"/>
</dbReference>
<dbReference type="Proteomes" id="UP001163046">
    <property type="component" value="Unassembled WGS sequence"/>
</dbReference>
<feature type="binding site" evidence="13">
    <location>
        <position position="906"/>
    </location>
    <ligand>
        <name>substrate</name>
    </ligand>
</feature>
<dbReference type="Gene3D" id="1.10.150.120">
    <property type="entry name" value="[2Fe-2S]-binding domain"/>
    <property type="match status" value="1"/>
</dbReference>
<keyword evidence="4" id="KW-0285">Flavoprotein</keyword>
<keyword evidence="9 14" id="KW-0408">Iron</keyword>
<feature type="binding site" evidence="14">
    <location>
        <position position="759"/>
    </location>
    <ligand>
        <name>Mo-molybdopterin</name>
        <dbReference type="ChEBI" id="CHEBI:71302"/>
    </ligand>
    <ligandPart>
        <name>Mo</name>
        <dbReference type="ChEBI" id="CHEBI:28685"/>
    </ligandPart>
</feature>
<evidence type="ECO:0000259" key="15">
    <source>
        <dbReference type="PROSITE" id="PS51387"/>
    </source>
</evidence>
<dbReference type="SMART" id="SM01008">
    <property type="entry name" value="Ald_Xan_dh_C"/>
    <property type="match status" value="1"/>
</dbReference>
<dbReference type="Pfam" id="PF00941">
    <property type="entry name" value="FAD_binding_5"/>
    <property type="match status" value="1"/>
</dbReference>
<evidence type="ECO:0000256" key="14">
    <source>
        <dbReference type="PIRSR" id="PIRSR000127-3"/>
    </source>
</evidence>
<name>A0A9W9Z687_9CNID</name>
<feature type="binding site" evidence="14">
    <location>
        <position position="790"/>
    </location>
    <ligand>
        <name>Mo-molybdopterin</name>
        <dbReference type="ChEBI" id="CHEBI:71302"/>
    </ligand>
    <ligandPart>
        <name>Mo</name>
        <dbReference type="ChEBI" id="CHEBI:28685"/>
    </ligandPart>
</feature>
<dbReference type="PIRSF" id="PIRSF000127">
    <property type="entry name" value="Xanthine_DH"/>
    <property type="match status" value="1"/>
</dbReference>
<proteinExistence type="inferred from homology"/>
<dbReference type="InterPro" id="IPR016166">
    <property type="entry name" value="FAD-bd_PCMH"/>
</dbReference>
<feature type="binding site" evidence="13">
    <location>
        <position position="393"/>
    </location>
    <ligand>
        <name>FAD</name>
        <dbReference type="ChEBI" id="CHEBI:57692"/>
    </ligand>
</feature>
<dbReference type="InterPro" id="IPR008274">
    <property type="entry name" value="AldOxase/xan_DH_MoCoBD1"/>
</dbReference>